<dbReference type="Pfam" id="PF23571">
    <property type="entry name" value="GH3_M"/>
    <property type="match status" value="1"/>
</dbReference>
<keyword evidence="1" id="KW-0472">Membrane</keyword>
<dbReference type="InterPro" id="IPR020845">
    <property type="entry name" value="AMP-binding_CS"/>
</dbReference>
<proteinExistence type="predicted"/>
<dbReference type="SUPFAM" id="SSF56801">
    <property type="entry name" value="Acetyl-CoA synthetase-like"/>
    <property type="match status" value="1"/>
</dbReference>
<gene>
    <name evidence="4" type="ORF">HHO47_17990</name>
</gene>
<dbReference type="Gene3D" id="3.40.50.12780">
    <property type="entry name" value="N-terminal domain of ligase-like"/>
    <property type="match status" value="1"/>
</dbReference>
<evidence type="ECO:0000256" key="1">
    <source>
        <dbReference type="SAM" id="Phobius"/>
    </source>
</evidence>
<dbReference type="EMBL" id="JABBMT010000047">
    <property type="protein sequence ID" value="NMM42643.1"/>
    <property type="molecule type" value="Genomic_DNA"/>
</dbReference>
<dbReference type="GO" id="GO:0016881">
    <property type="term" value="F:acid-amino acid ligase activity"/>
    <property type="evidence" value="ECO:0007669"/>
    <property type="project" value="TreeGrafter"/>
</dbReference>
<keyword evidence="5" id="KW-1185">Reference proteome</keyword>
<dbReference type="AlphaFoldDB" id="A0A7Y0DW08"/>
<organism evidence="4 5">
    <name type="scientific">Pseudoalteromonas arctica</name>
    <dbReference type="NCBI Taxonomy" id="394751"/>
    <lineage>
        <taxon>Bacteria</taxon>
        <taxon>Pseudomonadati</taxon>
        <taxon>Pseudomonadota</taxon>
        <taxon>Gammaproteobacteria</taxon>
        <taxon>Alteromonadales</taxon>
        <taxon>Pseudoalteromonadaceae</taxon>
        <taxon>Pseudoalteromonas</taxon>
    </lineage>
</organism>
<evidence type="ECO:0000259" key="3">
    <source>
        <dbReference type="Pfam" id="PF23572"/>
    </source>
</evidence>
<dbReference type="Pfam" id="PF03321">
    <property type="entry name" value="GH3"/>
    <property type="match status" value="1"/>
</dbReference>
<evidence type="ECO:0000313" key="4">
    <source>
        <dbReference type="EMBL" id="NMM42643.1"/>
    </source>
</evidence>
<dbReference type="InterPro" id="IPR042099">
    <property type="entry name" value="ANL_N_sf"/>
</dbReference>
<dbReference type="InterPro" id="IPR055378">
    <property type="entry name" value="GH3_C"/>
</dbReference>
<evidence type="ECO:0000313" key="5">
    <source>
        <dbReference type="Proteomes" id="UP000570493"/>
    </source>
</evidence>
<dbReference type="GO" id="GO:0005737">
    <property type="term" value="C:cytoplasm"/>
    <property type="evidence" value="ECO:0007669"/>
    <property type="project" value="TreeGrafter"/>
</dbReference>
<reference evidence="4" key="1">
    <citation type="submission" date="2020-04" db="EMBL/GenBank/DDBJ databases">
        <title>Genome Sequencing for Pseudoaltermonas arctica.</title>
        <authorList>
            <person name="Elkins N.S."/>
        </authorList>
    </citation>
    <scope>NUCLEOTIDE SEQUENCE [LARGE SCALE GENOMIC DNA]</scope>
    <source>
        <strain evidence="4">NEC-BIFX-2020_0012</strain>
    </source>
</reference>
<dbReference type="InterPro" id="IPR055377">
    <property type="entry name" value="GH3_M"/>
</dbReference>
<dbReference type="InterPro" id="IPR004993">
    <property type="entry name" value="GH3"/>
</dbReference>
<dbReference type="Pfam" id="PF23572">
    <property type="entry name" value="GH3_C"/>
    <property type="match status" value="1"/>
</dbReference>
<keyword evidence="1" id="KW-0812">Transmembrane</keyword>
<dbReference type="Proteomes" id="UP000570493">
    <property type="component" value="Unassembled WGS sequence"/>
</dbReference>
<name>A0A7Y0DW08_9GAMM</name>
<protein>
    <submittedName>
        <fullName evidence="4">GH3 auxin-responsive promoter family protein</fullName>
    </submittedName>
</protein>
<evidence type="ECO:0000259" key="2">
    <source>
        <dbReference type="Pfam" id="PF23571"/>
    </source>
</evidence>
<dbReference type="RefSeq" id="WP_169021540.1">
    <property type="nucleotide sequence ID" value="NZ_JABBMT010000047.1"/>
</dbReference>
<accession>A0A7Y0DW08</accession>
<feature type="domain" description="GH3 C-terminal" evidence="3">
    <location>
        <begin position="492"/>
        <end position="599"/>
    </location>
</feature>
<sequence length="625" mass="71421">MKRYNRTQISKKTGIKDVTNEFLLDLILNFKYCLIFTTISIRAILGLPSLFIREKFLKTIELTIRKIKMESDFAAGGEKSLGKFNAKTKNCRHYQLKLLAKILKDNQATEFGKAHNFSRISTIEEYRSNIALQSYDDLMPYIERHLQGESNVLVSDKVAFYATTSGTTGKPKYIPTTAQTIKCSNEVSARIWSYSLYKNKVGAFDGKMVVIVSSAQEGFVPDGTPFGSTSGQYVKNLNESLQQRYVVPYEVFEIKDYSARYHAILLLGIIEPNTTMLSSANPSTLLILAKKCNEFKQRLFNDLINGYIDLSLDIPIHTRNIINSKLKPSPLLVKRLEECIEQDPEKYLRPIHFWPNLNVITCWQGGNCGLYVSQLPSWYGNLPLKDLGYLASEIRGTIPLDINSSDGVLTIDENFFEFKEVNTNDQVFLLADELEIGKQYYIYFTNNSGLYRYDINDIVEVTGFHGTTPKIKFIQKGKGVTNITGEKLYENQVIEAIKEAERKLDLKTAFYYLMASVKESKYILYCEFLSDNLSSSMLKNFVEEVECQLRKVNIEYTAKRDSMRLGMLELVVLGERSFERTKEYYVSKGVREGQFKHSVLGIDESPVSMLKVVRNLSPEEICEVI</sequence>
<feature type="transmembrane region" description="Helical" evidence="1">
    <location>
        <begin position="32"/>
        <end position="52"/>
    </location>
</feature>
<feature type="domain" description="GH3 middle" evidence="2">
    <location>
        <begin position="408"/>
        <end position="476"/>
    </location>
</feature>
<keyword evidence="1" id="KW-1133">Transmembrane helix</keyword>
<dbReference type="PROSITE" id="PS00455">
    <property type="entry name" value="AMP_BINDING"/>
    <property type="match status" value="1"/>
</dbReference>
<dbReference type="PANTHER" id="PTHR31901:SF9">
    <property type="entry name" value="GH3 DOMAIN-CONTAINING PROTEIN"/>
    <property type="match status" value="1"/>
</dbReference>
<comment type="caution">
    <text evidence="4">The sequence shown here is derived from an EMBL/GenBank/DDBJ whole genome shotgun (WGS) entry which is preliminary data.</text>
</comment>
<dbReference type="PANTHER" id="PTHR31901">
    <property type="entry name" value="GH3 DOMAIN-CONTAINING PROTEIN"/>
    <property type="match status" value="1"/>
</dbReference>